<comment type="similarity">
    <text evidence="1">Belongs to the glycosyl hydrolase 39 family.</text>
</comment>
<evidence type="ECO:0000256" key="2">
    <source>
        <dbReference type="ARBA" id="ARBA00022801"/>
    </source>
</evidence>
<name>A0A1F4ZTU9_9BACT</name>
<dbReference type="STRING" id="1797263.A2397_02890"/>
<reference evidence="5 6" key="1">
    <citation type="journal article" date="2016" name="Nat. Commun.">
        <title>Thousands of microbial genomes shed light on interconnected biogeochemical processes in an aquifer system.</title>
        <authorList>
            <person name="Anantharaman K."/>
            <person name="Brown C.T."/>
            <person name="Hug L.A."/>
            <person name="Sharon I."/>
            <person name="Castelle C.J."/>
            <person name="Probst A.J."/>
            <person name="Thomas B.C."/>
            <person name="Singh A."/>
            <person name="Wilkins M.J."/>
            <person name="Karaoz U."/>
            <person name="Brodie E.L."/>
            <person name="Williams K.H."/>
            <person name="Hubbard S.S."/>
            <person name="Banfield J.F."/>
        </authorList>
    </citation>
    <scope>NUCLEOTIDE SEQUENCE [LARGE SCALE GENOMIC DNA]</scope>
</reference>
<comment type="caution">
    <text evidence="5">The sequence shown here is derived from an EMBL/GenBank/DDBJ whole genome shotgun (WGS) entry which is preliminary data.</text>
</comment>
<protein>
    <recommendedName>
        <fullName evidence="4">Glycosyl hydrolases family 39 N-terminal catalytic domain-containing protein</fullName>
    </recommendedName>
</protein>
<dbReference type="AlphaFoldDB" id="A0A1F4ZTU9"/>
<dbReference type="Pfam" id="PF01229">
    <property type="entry name" value="Glyco_hydro_39"/>
    <property type="match status" value="1"/>
</dbReference>
<sequence>MVEKAKNREQWTSFLGVVLMALLLPGILRLTNSLVRYVVGAEGRLSAIAVESDRVLGPMPKPWTALAQGGDNLKAFLQGHESKVQVLGPKYLRIDHIYDLFNVVSRNDSGLVFNWTELDKLVEEIVAVGARPFFSLSYMPVAISSGDILSEPKDWQEWSLVVQKTIEHYSGELGLSDVYYEVWNEPDLFGNWKIGGKKDYRVLYYYAALGAARANGVKAYKLGGPATTGLYKNWLDGMFRYVMQNKLRMDFFSYHRYDLDLLKYAEDVKSIDLWVNSYPYLSHVEKIVSEMGPSSEMGGNNDNILGAAYTVATARELMGKIKYGFGFSVSGNWGVIGKPRYESLQFLSRLGENRLSVTGEGSWVKAIGAKNGSKYQVLLVNYDPKQTHSEVVPVSFLGLNDKLFNLTVEMVGGIKRTVEVATTEAILQTSVPMSPNSVAIVELEAKN</sequence>
<dbReference type="InterPro" id="IPR049166">
    <property type="entry name" value="GH39_cat"/>
</dbReference>
<evidence type="ECO:0000313" key="5">
    <source>
        <dbReference type="EMBL" id="OGD09256.1"/>
    </source>
</evidence>
<feature type="domain" description="Glycosyl hydrolases family 39 N-terminal catalytic" evidence="4">
    <location>
        <begin position="48"/>
        <end position="260"/>
    </location>
</feature>
<evidence type="ECO:0000256" key="1">
    <source>
        <dbReference type="ARBA" id="ARBA00008875"/>
    </source>
</evidence>
<dbReference type="SUPFAM" id="SSF51445">
    <property type="entry name" value="(Trans)glycosidases"/>
    <property type="match status" value="1"/>
</dbReference>
<gene>
    <name evidence="5" type="ORF">A2397_02890</name>
</gene>
<dbReference type="InterPro" id="IPR051923">
    <property type="entry name" value="Glycosyl_Hydrolase_39"/>
</dbReference>
<keyword evidence="3" id="KW-0326">Glycosidase</keyword>
<dbReference type="PANTHER" id="PTHR12631:SF10">
    <property type="entry name" value="BETA-XYLOSIDASE-LIKE PROTEIN-RELATED"/>
    <property type="match status" value="1"/>
</dbReference>
<dbReference type="EMBL" id="MEXR01000035">
    <property type="protein sequence ID" value="OGD09256.1"/>
    <property type="molecule type" value="Genomic_DNA"/>
</dbReference>
<dbReference type="Proteomes" id="UP000176424">
    <property type="component" value="Unassembled WGS sequence"/>
</dbReference>
<dbReference type="GO" id="GO:0004553">
    <property type="term" value="F:hydrolase activity, hydrolyzing O-glycosyl compounds"/>
    <property type="evidence" value="ECO:0007669"/>
    <property type="project" value="TreeGrafter"/>
</dbReference>
<dbReference type="InterPro" id="IPR017853">
    <property type="entry name" value="GH"/>
</dbReference>
<evidence type="ECO:0000256" key="3">
    <source>
        <dbReference type="ARBA" id="ARBA00023295"/>
    </source>
</evidence>
<dbReference type="Gene3D" id="3.20.20.80">
    <property type="entry name" value="Glycosidases"/>
    <property type="match status" value="1"/>
</dbReference>
<organism evidence="5 6">
    <name type="scientific">Candidatus Amesbacteria bacterium RIFOXYB1_FULL_44_23</name>
    <dbReference type="NCBI Taxonomy" id="1797263"/>
    <lineage>
        <taxon>Bacteria</taxon>
        <taxon>Candidatus Amesiibacteriota</taxon>
    </lineage>
</organism>
<proteinExistence type="inferred from homology"/>
<dbReference type="PANTHER" id="PTHR12631">
    <property type="entry name" value="ALPHA-L-IDURONIDASE"/>
    <property type="match status" value="1"/>
</dbReference>
<keyword evidence="2" id="KW-0378">Hydrolase</keyword>
<evidence type="ECO:0000313" key="6">
    <source>
        <dbReference type="Proteomes" id="UP000176424"/>
    </source>
</evidence>
<accession>A0A1F4ZTU9</accession>
<evidence type="ECO:0000259" key="4">
    <source>
        <dbReference type="Pfam" id="PF01229"/>
    </source>
</evidence>